<accession>A0A2W1JLV9</accession>
<gene>
    <name evidence="1" type="ORF">C1752_01422</name>
</gene>
<comment type="caution">
    <text evidence="1">The sequence shown here is derived from an EMBL/GenBank/DDBJ whole genome shotgun (WGS) entry which is preliminary data.</text>
</comment>
<sequence length="166" mass="18821">MNWLWRELHYLFETDDGSLPEVLVNYFKTESVAVGYTLLRQRTSEVITEAPYFWSNAQNEEKPLDSVNNPAALVTTGAAAPFCVVFGGIHSQGIILPDLGVFVCPSCLALYYRMGSEWGPESLEAFFRLLFELTTIDPETRLSLEEGVCPDIAAHFQQCWQYWLAE</sequence>
<dbReference type="EMBL" id="PQWO01000003">
    <property type="protein sequence ID" value="PZD74353.1"/>
    <property type="molecule type" value="Genomic_DNA"/>
</dbReference>
<evidence type="ECO:0000313" key="2">
    <source>
        <dbReference type="Proteomes" id="UP000248857"/>
    </source>
</evidence>
<dbReference type="Proteomes" id="UP000248857">
    <property type="component" value="Unassembled WGS sequence"/>
</dbReference>
<proteinExistence type="predicted"/>
<protein>
    <submittedName>
        <fullName evidence="1">Uncharacterized protein</fullName>
    </submittedName>
</protein>
<name>A0A2W1JLV9_9CYAN</name>
<evidence type="ECO:0000313" key="1">
    <source>
        <dbReference type="EMBL" id="PZD74353.1"/>
    </source>
</evidence>
<organism evidence="1 2">
    <name type="scientific">Acaryochloris thomasi RCC1774</name>
    <dbReference type="NCBI Taxonomy" id="1764569"/>
    <lineage>
        <taxon>Bacteria</taxon>
        <taxon>Bacillati</taxon>
        <taxon>Cyanobacteriota</taxon>
        <taxon>Cyanophyceae</taxon>
        <taxon>Acaryochloridales</taxon>
        <taxon>Acaryochloridaceae</taxon>
        <taxon>Acaryochloris</taxon>
        <taxon>Acaryochloris thomasi</taxon>
    </lineage>
</organism>
<reference evidence="1 2" key="1">
    <citation type="journal article" date="2018" name="Sci. Rep.">
        <title>A novel species of the marine cyanobacterium Acaryochloris with a unique pigment content and lifestyle.</title>
        <authorList>
            <person name="Partensky F."/>
            <person name="Six C."/>
            <person name="Ratin M."/>
            <person name="Garczarek L."/>
            <person name="Vaulot D."/>
            <person name="Probert I."/>
            <person name="Calteau A."/>
            <person name="Gourvil P."/>
            <person name="Marie D."/>
            <person name="Grebert T."/>
            <person name="Bouchier C."/>
            <person name="Le Panse S."/>
            <person name="Gachenot M."/>
            <person name="Rodriguez F."/>
            <person name="Garrido J.L."/>
        </authorList>
    </citation>
    <scope>NUCLEOTIDE SEQUENCE [LARGE SCALE GENOMIC DNA]</scope>
    <source>
        <strain evidence="1 2">RCC1774</strain>
    </source>
</reference>
<dbReference type="AlphaFoldDB" id="A0A2W1JLV9"/>
<keyword evidence="2" id="KW-1185">Reference proteome</keyword>